<feature type="domain" description="Methyltransferase" evidence="4">
    <location>
        <begin position="56"/>
        <end position="151"/>
    </location>
</feature>
<keyword evidence="2" id="KW-0808">Transferase</keyword>
<dbReference type="GO" id="GO:0008168">
    <property type="term" value="F:methyltransferase activity"/>
    <property type="evidence" value="ECO:0007669"/>
    <property type="project" value="UniProtKB-KW"/>
</dbReference>
<protein>
    <submittedName>
        <fullName evidence="5">Methyltransferase domain-containing protein</fullName>
    </submittedName>
</protein>
<dbReference type="PANTHER" id="PTHR43464:SF19">
    <property type="entry name" value="UBIQUINONE BIOSYNTHESIS O-METHYLTRANSFERASE, MITOCHONDRIAL"/>
    <property type="match status" value="1"/>
</dbReference>
<evidence type="ECO:0000256" key="2">
    <source>
        <dbReference type="ARBA" id="ARBA00022679"/>
    </source>
</evidence>
<keyword evidence="1 5" id="KW-0489">Methyltransferase</keyword>
<dbReference type="Proteomes" id="UP001462640">
    <property type="component" value="Unassembled WGS sequence"/>
</dbReference>
<gene>
    <name evidence="5" type="ORF">ABDJ40_17425</name>
</gene>
<keyword evidence="6" id="KW-1185">Reference proteome</keyword>
<dbReference type="PANTHER" id="PTHR43464">
    <property type="entry name" value="METHYLTRANSFERASE"/>
    <property type="match status" value="1"/>
</dbReference>
<name>A0ABV0GHX3_9BURK</name>
<dbReference type="SUPFAM" id="SSF53335">
    <property type="entry name" value="S-adenosyl-L-methionine-dependent methyltransferases"/>
    <property type="match status" value="1"/>
</dbReference>
<reference evidence="5 6" key="1">
    <citation type="submission" date="2024-05" db="EMBL/GenBank/DDBJ databases">
        <title>Roseateles sp. 2.12 16S ribosomal RNA gene Genome sequencing and assembly.</title>
        <authorList>
            <person name="Woo H."/>
        </authorList>
    </citation>
    <scope>NUCLEOTIDE SEQUENCE [LARGE SCALE GENOMIC DNA]</scope>
    <source>
        <strain evidence="5 6">2.12</strain>
    </source>
</reference>
<dbReference type="GO" id="GO:0032259">
    <property type="term" value="P:methylation"/>
    <property type="evidence" value="ECO:0007669"/>
    <property type="project" value="UniProtKB-KW"/>
</dbReference>
<dbReference type="Gene3D" id="3.40.50.150">
    <property type="entry name" value="Vaccinia Virus protein VP39"/>
    <property type="match status" value="1"/>
</dbReference>
<evidence type="ECO:0000313" key="5">
    <source>
        <dbReference type="EMBL" id="MEO3714552.1"/>
    </source>
</evidence>
<sequence>MPSKPHPSASSPPLRHRHSQALYARRAPVYDLELAALAGLRREAIAQLGLAPGETVLDLGCGTGLSLPSLLEAVGPTGQVIGLEPCRAMLDQARKRCGADPRLTLIEAAAEAAGWTAQAGGQADAALLFFTHDLQQSPPALQHLRQALKPGARVVAAGLVWAPAWQWLGNAFVWGAAWHSLCCFEALHAPWQGLLPLLSEHRLERRNLETMYLLTGRTGTHAASERGQESRGPH</sequence>
<evidence type="ECO:0000256" key="1">
    <source>
        <dbReference type="ARBA" id="ARBA00022603"/>
    </source>
</evidence>
<evidence type="ECO:0000256" key="3">
    <source>
        <dbReference type="ARBA" id="ARBA00022691"/>
    </source>
</evidence>
<dbReference type="Pfam" id="PF13649">
    <property type="entry name" value="Methyltransf_25"/>
    <property type="match status" value="1"/>
</dbReference>
<dbReference type="CDD" id="cd02440">
    <property type="entry name" value="AdoMet_MTases"/>
    <property type="match status" value="1"/>
</dbReference>
<dbReference type="EMBL" id="JBDPZC010000008">
    <property type="protein sequence ID" value="MEO3714552.1"/>
    <property type="molecule type" value="Genomic_DNA"/>
</dbReference>
<comment type="caution">
    <text evidence="5">The sequence shown here is derived from an EMBL/GenBank/DDBJ whole genome shotgun (WGS) entry which is preliminary data.</text>
</comment>
<evidence type="ECO:0000259" key="4">
    <source>
        <dbReference type="Pfam" id="PF13649"/>
    </source>
</evidence>
<dbReference type="InterPro" id="IPR029063">
    <property type="entry name" value="SAM-dependent_MTases_sf"/>
</dbReference>
<evidence type="ECO:0000313" key="6">
    <source>
        <dbReference type="Proteomes" id="UP001462640"/>
    </source>
</evidence>
<proteinExistence type="predicted"/>
<dbReference type="InterPro" id="IPR041698">
    <property type="entry name" value="Methyltransf_25"/>
</dbReference>
<accession>A0ABV0GHX3</accession>
<dbReference type="RefSeq" id="WP_347611642.1">
    <property type="nucleotide sequence ID" value="NZ_JBDPZC010000008.1"/>
</dbReference>
<organism evidence="5 6">
    <name type="scientific">Roseateles flavus</name>
    <dbReference type="NCBI Taxonomy" id="3149041"/>
    <lineage>
        <taxon>Bacteria</taxon>
        <taxon>Pseudomonadati</taxon>
        <taxon>Pseudomonadota</taxon>
        <taxon>Betaproteobacteria</taxon>
        <taxon>Burkholderiales</taxon>
        <taxon>Sphaerotilaceae</taxon>
        <taxon>Roseateles</taxon>
    </lineage>
</organism>
<keyword evidence="3" id="KW-0949">S-adenosyl-L-methionine</keyword>